<sequence>MGTAFNDNKTLDPEFYNLDWMRFIPDETPVSAISIPGTHESLSLHGGPLDKCQVWTLKDQLNVGIRYFEMHAGIWLPTLENPKTLAKKVNKQLHTFLVQKKDMDMMEKCLKLQSSHKLKEKQTRHQNPTIHLKHQQMLNNPLNLNL</sequence>
<keyword evidence="1" id="KW-1185">Reference proteome</keyword>
<evidence type="ECO:0000313" key="2">
    <source>
        <dbReference type="RefSeq" id="XP_029299576.1"/>
    </source>
</evidence>
<gene>
    <name evidence="2" type="primary">LOC115016051</name>
</gene>
<dbReference type="KEGG" id="cgob:115016051"/>
<dbReference type="Proteomes" id="UP000504630">
    <property type="component" value="Chromosome 11"/>
</dbReference>
<proteinExistence type="predicted"/>
<dbReference type="GeneID" id="115016051"/>
<dbReference type="GO" id="GO:0008081">
    <property type="term" value="F:phosphoric diester hydrolase activity"/>
    <property type="evidence" value="ECO:0007669"/>
    <property type="project" value="InterPro"/>
</dbReference>
<dbReference type="SUPFAM" id="SSF51695">
    <property type="entry name" value="PLC-like phosphodiesterases"/>
    <property type="match status" value="1"/>
</dbReference>
<dbReference type="AlphaFoldDB" id="A0A6J2QPB8"/>
<evidence type="ECO:0000313" key="1">
    <source>
        <dbReference type="Proteomes" id="UP000504630"/>
    </source>
</evidence>
<organism evidence="1 2">
    <name type="scientific">Cottoperca gobio</name>
    <name type="common">Frogmouth</name>
    <name type="synonym">Aphritis gobio</name>
    <dbReference type="NCBI Taxonomy" id="56716"/>
    <lineage>
        <taxon>Eukaryota</taxon>
        <taxon>Metazoa</taxon>
        <taxon>Chordata</taxon>
        <taxon>Craniata</taxon>
        <taxon>Vertebrata</taxon>
        <taxon>Euteleostomi</taxon>
        <taxon>Actinopterygii</taxon>
        <taxon>Neopterygii</taxon>
        <taxon>Teleostei</taxon>
        <taxon>Neoteleostei</taxon>
        <taxon>Acanthomorphata</taxon>
        <taxon>Eupercaria</taxon>
        <taxon>Perciformes</taxon>
        <taxon>Notothenioidei</taxon>
        <taxon>Bovichtidae</taxon>
        <taxon>Cottoperca</taxon>
    </lineage>
</organism>
<dbReference type="InParanoid" id="A0A6J2QPB8"/>
<dbReference type="OrthoDB" id="1046782at2759"/>
<reference evidence="2" key="1">
    <citation type="submission" date="2025-08" db="UniProtKB">
        <authorList>
            <consortium name="RefSeq"/>
        </authorList>
    </citation>
    <scope>IDENTIFICATION</scope>
</reference>
<dbReference type="InterPro" id="IPR017946">
    <property type="entry name" value="PLC-like_Pdiesterase_TIM-brl"/>
</dbReference>
<protein>
    <submittedName>
        <fullName evidence="2">Uncharacterized protein LOC115016051</fullName>
    </submittedName>
</protein>
<name>A0A6J2QPB8_COTGO</name>
<dbReference type="GO" id="GO:0006629">
    <property type="term" value="P:lipid metabolic process"/>
    <property type="evidence" value="ECO:0007669"/>
    <property type="project" value="InterPro"/>
</dbReference>
<accession>A0A6J2QPB8</accession>
<dbReference type="Gene3D" id="3.20.20.190">
    <property type="entry name" value="Phosphatidylinositol (PI) phosphodiesterase"/>
    <property type="match status" value="1"/>
</dbReference>
<dbReference type="RefSeq" id="XP_029299576.1">
    <property type="nucleotide sequence ID" value="XM_029443716.1"/>
</dbReference>